<evidence type="ECO:0000256" key="8">
    <source>
        <dbReference type="PROSITE-ProRule" id="PRU00169"/>
    </source>
</evidence>
<dbReference type="InterPro" id="IPR036388">
    <property type="entry name" value="WH-like_DNA-bd_sf"/>
</dbReference>
<feature type="domain" description="Response regulatory" evidence="9">
    <location>
        <begin position="2"/>
        <end position="116"/>
    </location>
</feature>
<evidence type="ECO:0000256" key="1">
    <source>
        <dbReference type="ARBA" id="ARBA00018672"/>
    </source>
</evidence>
<keyword evidence="3" id="KW-0902">Two-component regulatory system</keyword>
<comment type="function">
    <text evidence="7">May play the central regulatory role in sporulation. It may be an element of the effector pathway responsible for the activation of sporulation genes in response to nutritional stress. Spo0A may act in concert with spo0H (a sigma factor) to control the expression of some genes that are critical to the sporulation process.</text>
</comment>
<dbReference type="Gene3D" id="1.10.10.10">
    <property type="entry name" value="Winged helix-like DNA-binding domain superfamily/Winged helix DNA-binding domain"/>
    <property type="match status" value="1"/>
</dbReference>
<dbReference type="GeneID" id="89511890"/>
<dbReference type="GO" id="GO:0032993">
    <property type="term" value="C:protein-DNA complex"/>
    <property type="evidence" value="ECO:0007669"/>
    <property type="project" value="TreeGrafter"/>
</dbReference>
<dbReference type="InterPro" id="IPR001789">
    <property type="entry name" value="Sig_transdc_resp-reg_receiver"/>
</dbReference>
<organism evidence="10 11">
    <name type="scientific">Butyrivibrio fibrisolvens DSM 3071</name>
    <dbReference type="NCBI Taxonomy" id="1121131"/>
    <lineage>
        <taxon>Bacteria</taxon>
        <taxon>Bacillati</taxon>
        <taxon>Bacillota</taxon>
        <taxon>Clostridia</taxon>
        <taxon>Lachnospirales</taxon>
        <taxon>Lachnospiraceae</taxon>
        <taxon>Butyrivibrio</taxon>
    </lineage>
</organism>
<dbReference type="GO" id="GO:0005829">
    <property type="term" value="C:cytosol"/>
    <property type="evidence" value="ECO:0007669"/>
    <property type="project" value="TreeGrafter"/>
</dbReference>
<evidence type="ECO:0000259" key="9">
    <source>
        <dbReference type="PROSITE" id="PS50110"/>
    </source>
</evidence>
<keyword evidence="6" id="KW-0804">Transcription</keyword>
<dbReference type="GO" id="GO:0006355">
    <property type="term" value="P:regulation of DNA-templated transcription"/>
    <property type="evidence" value="ECO:0007669"/>
    <property type="project" value="InterPro"/>
</dbReference>
<feature type="modified residue" description="4-aspartylphosphate" evidence="8">
    <location>
        <position position="53"/>
    </location>
</feature>
<dbReference type="Proteomes" id="UP000184278">
    <property type="component" value="Unassembled WGS sequence"/>
</dbReference>
<evidence type="ECO:0000256" key="3">
    <source>
        <dbReference type="ARBA" id="ARBA00023012"/>
    </source>
</evidence>
<sequence length="273" mass="31098">MNAICVDDEALILTRTVNLVKKTKLFENVESFMDPYDAIDYLDSASVTLALLDIDMPQMGGLELAQKLKEKNPDIKVIFLTGYSEYAVDAYALHATGYLLKPISYDKLVSELEYALQTAGSATESGTKSKDVPRVKVETFGYFNILVDGKLVAFKRNKAKELIACLVDRRGQFVSRKDIFYILWEDDDYDRAKQKYLDTIIRSLKDTLEEYGISDIFEIESGQMRIVADKIDCDLFKFLNKDKAAMNSFTGEYMSSYTWASETEGYLTEMMEI</sequence>
<dbReference type="PANTHER" id="PTHR48111">
    <property type="entry name" value="REGULATOR OF RPOS"/>
    <property type="match status" value="1"/>
</dbReference>
<dbReference type="PROSITE" id="PS50110">
    <property type="entry name" value="RESPONSE_REGULATORY"/>
    <property type="match status" value="1"/>
</dbReference>
<reference evidence="11" key="1">
    <citation type="submission" date="2016-11" db="EMBL/GenBank/DDBJ databases">
        <authorList>
            <person name="Varghese N."/>
            <person name="Submissions S."/>
        </authorList>
    </citation>
    <scope>NUCLEOTIDE SEQUENCE [LARGE SCALE GENOMIC DNA]</scope>
    <source>
        <strain evidence="11">DSM 3071</strain>
    </source>
</reference>
<dbReference type="EMBL" id="FQXK01000035">
    <property type="protein sequence ID" value="SHI63714.1"/>
    <property type="molecule type" value="Genomic_DNA"/>
</dbReference>
<evidence type="ECO:0000256" key="4">
    <source>
        <dbReference type="ARBA" id="ARBA00023015"/>
    </source>
</evidence>
<evidence type="ECO:0000313" key="10">
    <source>
        <dbReference type="EMBL" id="SHI63714.1"/>
    </source>
</evidence>
<dbReference type="Gene3D" id="3.40.50.2300">
    <property type="match status" value="1"/>
</dbReference>
<dbReference type="OrthoDB" id="3190595at2"/>
<name>A0A1M6CSF0_BUTFI</name>
<dbReference type="InterPro" id="IPR039420">
    <property type="entry name" value="WalR-like"/>
</dbReference>
<dbReference type="SUPFAM" id="SSF46894">
    <property type="entry name" value="C-terminal effector domain of the bipartite response regulators"/>
    <property type="match status" value="1"/>
</dbReference>
<dbReference type="InterPro" id="IPR016032">
    <property type="entry name" value="Sig_transdc_resp-reg_C-effctor"/>
</dbReference>
<evidence type="ECO:0000256" key="6">
    <source>
        <dbReference type="ARBA" id="ARBA00023163"/>
    </source>
</evidence>
<keyword evidence="4" id="KW-0805">Transcription regulation</keyword>
<keyword evidence="5" id="KW-0238">DNA-binding</keyword>
<dbReference type="PANTHER" id="PTHR48111:SF1">
    <property type="entry name" value="TWO-COMPONENT RESPONSE REGULATOR ORR33"/>
    <property type="match status" value="1"/>
</dbReference>
<dbReference type="SMART" id="SM00448">
    <property type="entry name" value="REC"/>
    <property type="match status" value="1"/>
</dbReference>
<dbReference type="STRING" id="1121131.SAMN02745229_03393"/>
<dbReference type="Pfam" id="PF00486">
    <property type="entry name" value="Trans_reg_C"/>
    <property type="match status" value="1"/>
</dbReference>
<protein>
    <recommendedName>
        <fullName evidence="1">Stage 0 sporulation protein A homolog</fullName>
    </recommendedName>
</protein>
<evidence type="ECO:0000256" key="7">
    <source>
        <dbReference type="ARBA" id="ARBA00024867"/>
    </source>
</evidence>
<dbReference type="GO" id="GO:0000156">
    <property type="term" value="F:phosphorelay response regulator activity"/>
    <property type="evidence" value="ECO:0007669"/>
    <property type="project" value="TreeGrafter"/>
</dbReference>
<dbReference type="SUPFAM" id="SSF52172">
    <property type="entry name" value="CheY-like"/>
    <property type="match status" value="1"/>
</dbReference>
<dbReference type="RefSeq" id="WP_073389519.1">
    <property type="nucleotide sequence ID" value="NZ_FQXK01000035.1"/>
</dbReference>
<dbReference type="InterPro" id="IPR011006">
    <property type="entry name" value="CheY-like_superfamily"/>
</dbReference>
<gene>
    <name evidence="10" type="ORF">SAMN02745229_03393</name>
</gene>
<dbReference type="InterPro" id="IPR001867">
    <property type="entry name" value="OmpR/PhoB-type_DNA-bd"/>
</dbReference>
<dbReference type="Pfam" id="PF00072">
    <property type="entry name" value="Response_reg"/>
    <property type="match status" value="1"/>
</dbReference>
<proteinExistence type="predicted"/>
<accession>A0A1M6CSF0</accession>
<dbReference type="AlphaFoldDB" id="A0A1M6CSF0"/>
<keyword evidence="2 8" id="KW-0597">Phosphoprotein</keyword>
<dbReference type="GO" id="GO:0000976">
    <property type="term" value="F:transcription cis-regulatory region binding"/>
    <property type="evidence" value="ECO:0007669"/>
    <property type="project" value="TreeGrafter"/>
</dbReference>
<keyword evidence="11" id="KW-1185">Reference proteome</keyword>
<evidence type="ECO:0000256" key="2">
    <source>
        <dbReference type="ARBA" id="ARBA00022553"/>
    </source>
</evidence>
<evidence type="ECO:0000313" key="11">
    <source>
        <dbReference type="Proteomes" id="UP000184278"/>
    </source>
</evidence>
<evidence type="ECO:0000256" key="5">
    <source>
        <dbReference type="ARBA" id="ARBA00023125"/>
    </source>
</evidence>
<dbReference type="CDD" id="cd17536">
    <property type="entry name" value="REC_YesN-like"/>
    <property type="match status" value="1"/>
</dbReference>